<evidence type="ECO:0000256" key="1">
    <source>
        <dbReference type="ARBA" id="ARBA00023002"/>
    </source>
</evidence>
<dbReference type="Gene3D" id="3.20.20.30">
    <property type="entry name" value="Luciferase-like domain"/>
    <property type="match status" value="1"/>
</dbReference>
<organism evidence="3 4">
    <name type="scientific">Haloferax litoreum</name>
    <dbReference type="NCBI Taxonomy" id="2666140"/>
    <lineage>
        <taxon>Archaea</taxon>
        <taxon>Methanobacteriati</taxon>
        <taxon>Methanobacteriota</taxon>
        <taxon>Stenosarchaea group</taxon>
        <taxon>Halobacteria</taxon>
        <taxon>Halobacteriales</taxon>
        <taxon>Haloferacaceae</taxon>
        <taxon>Haloferax</taxon>
    </lineage>
</organism>
<gene>
    <name evidence="3" type="ORF">GJR96_15705</name>
</gene>
<proteinExistence type="predicted"/>
<comment type="caution">
    <text evidence="3">The sequence shown here is derived from an EMBL/GenBank/DDBJ whole genome shotgun (WGS) entry which is preliminary data.</text>
</comment>
<evidence type="ECO:0000313" key="3">
    <source>
        <dbReference type="EMBL" id="MRX23397.1"/>
    </source>
</evidence>
<keyword evidence="1" id="KW-0560">Oxidoreductase</keyword>
<dbReference type="RefSeq" id="WP_151164189.1">
    <property type="nucleotide sequence ID" value="NZ_WKJO01000002.1"/>
</dbReference>
<name>A0A6A8GMC5_9EURY</name>
<protein>
    <submittedName>
        <fullName evidence="3">LLM class flavin-dependent oxidoreductase</fullName>
    </submittedName>
</protein>
<sequence length="290" mass="32124">MKIGYSPSGFYPRELPARDATAKLLELAETAHELGYDYIEKGDHHVVDLGQYLQNVPTSGRLAALFDHVATMFLLPMYDPVLVAEQAGTLSAMVEQFDFWCALGYNDDAFRAFGVPKRQRAPRFEEQLALIRRLWSEDEVTFEGKYYQVEDVSVNPKADARICIGGSAEPAVRRAGRLGDAWVSSSADHDTLEEKIQWFEEAGGGAVIVRLDAVGLPNDADAKEHAQDLIKDGYRGWSSDANYLAGDATHLAEYLGDLVDSGVDEVVVRPMDRAYATETLTQLIEAKEQC</sequence>
<feature type="domain" description="Luciferase-like" evidence="2">
    <location>
        <begin position="19"/>
        <end position="241"/>
    </location>
</feature>
<dbReference type="AlphaFoldDB" id="A0A6A8GMC5"/>
<reference evidence="3 4" key="1">
    <citation type="submission" date="2019-11" db="EMBL/GenBank/DDBJ databases">
        <title>Whole genome sequence of Haloferax sp. MBLA0076.</title>
        <authorList>
            <person name="Seo M.-J."/>
            <person name="Cho E.-S."/>
        </authorList>
    </citation>
    <scope>NUCLEOTIDE SEQUENCE [LARGE SCALE GENOMIC DNA]</scope>
    <source>
        <strain evidence="3 4">MBLA0076</strain>
    </source>
</reference>
<dbReference type="GO" id="GO:0016705">
    <property type="term" value="F:oxidoreductase activity, acting on paired donors, with incorporation or reduction of molecular oxygen"/>
    <property type="evidence" value="ECO:0007669"/>
    <property type="project" value="InterPro"/>
</dbReference>
<keyword evidence="4" id="KW-1185">Reference proteome</keyword>
<dbReference type="PANTHER" id="PTHR43244:SF1">
    <property type="entry name" value="5,10-METHYLENETETRAHYDROMETHANOPTERIN REDUCTASE"/>
    <property type="match status" value="1"/>
</dbReference>
<dbReference type="Proteomes" id="UP000439022">
    <property type="component" value="Unassembled WGS sequence"/>
</dbReference>
<dbReference type="Pfam" id="PF00296">
    <property type="entry name" value="Bac_luciferase"/>
    <property type="match status" value="1"/>
</dbReference>
<dbReference type="InterPro" id="IPR036661">
    <property type="entry name" value="Luciferase-like_sf"/>
</dbReference>
<dbReference type="InterPro" id="IPR011251">
    <property type="entry name" value="Luciferase-like_dom"/>
</dbReference>
<dbReference type="SUPFAM" id="SSF51679">
    <property type="entry name" value="Bacterial luciferase-like"/>
    <property type="match status" value="1"/>
</dbReference>
<dbReference type="InterPro" id="IPR050564">
    <property type="entry name" value="F420-G6PD/mer"/>
</dbReference>
<accession>A0A6A8GMC5</accession>
<dbReference type="EMBL" id="WKJO01000002">
    <property type="protein sequence ID" value="MRX23397.1"/>
    <property type="molecule type" value="Genomic_DNA"/>
</dbReference>
<dbReference type="PANTHER" id="PTHR43244">
    <property type="match status" value="1"/>
</dbReference>
<evidence type="ECO:0000259" key="2">
    <source>
        <dbReference type="Pfam" id="PF00296"/>
    </source>
</evidence>
<evidence type="ECO:0000313" key="4">
    <source>
        <dbReference type="Proteomes" id="UP000439022"/>
    </source>
</evidence>